<dbReference type="RefSeq" id="WP_237071706.1">
    <property type="nucleotide sequence ID" value="NZ_DF970134.1"/>
</dbReference>
<dbReference type="AlphaFoldDB" id="A0A0K8QJF6"/>
<dbReference type="PANTHER" id="PTHR43798:SF5">
    <property type="entry name" value="MONOACYLGLYCEROL LIPASE ABHD6"/>
    <property type="match status" value="1"/>
</dbReference>
<name>A0A0K8QJF6_9GAMM</name>
<dbReference type="PROSITE" id="PS51318">
    <property type="entry name" value="TAT"/>
    <property type="match status" value="1"/>
</dbReference>
<feature type="domain" description="AB hydrolase-1" evidence="2">
    <location>
        <begin position="76"/>
        <end position="310"/>
    </location>
</feature>
<dbReference type="InterPro" id="IPR050266">
    <property type="entry name" value="AB_hydrolase_sf"/>
</dbReference>
<dbReference type="STRING" id="1475481.GCA_000953855_00109"/>
<keyword evidence="1" id="KW-1133">Transmembrane helix</keyword>
<reference evidence="3" key="1">
    <citation type="submission" date="2015-08" db="EMBL/GenBank/DDBJ databases">
        <title>Complete DNA Sequence of Pseudomonas syringae pv. actinidiae, the Causal Agent of Kiwifruit Canker Disease.</title>
        <authorList>
            <person name="Rikkerink E.H.A."/>
            <person name="Fineran P.C."/>
        </authorList>
    </citation>
    <scope>NUCLEOTIDE SEQUENCE</scope>
    <source>
        <strain evidence="3">SkMP5</strain>
    </source>
</reference>
<dbReference type="GO" id="GO:0046464">
    <property type="term" value="P:acylglycerol catabolic process"/>
    <property type="evidence" value="ECO:0007669"/>
    <property type="project" value="TreeGrafter"/>
</dbReference>
<evidence type="ECO:0000256" key="1">
    <source>
        <dbReference type="SAM" id="Phobius"/>
    </source>
</evidence>
<sequence>MNAPPSPLRRVLLRRLAALGAMLGLTALTLGGVYLFAPRLLLRAYYGQQANAAQLEKKSVVAGGTRWSYYEGGNGPPLLLLHGFSGSKENWLPAAKFLTRNFRVIIPDLPGWGESSRDPQGDYGYAAQVARLEAFAQALRLPHFALVGHSMGGAIAGLYAAAHPGEIAAVAFLDSAGVPFKENDFARAVRAGRDPFAYGDRAGFERLLALVFAKPPSIPGRIEDVFVAANGAGDHGFLQRVLASLRTPAAARALLPALPKITAPTLLLWCAHDRVIDVSAMGALRAGLTAAPRIDTTQLMDCGHMPMLEQPRETADVLTRFLLLP</sequence>
<keyword evidence="4" id="KW-1185">Reference proteome</keyword>
<dbReference type="GO" id="GO:0047372">
    <property type="term" value="F:monoacylglycerol lipase activity"/>
    <property type="evidence" value="ECO:0007669"/>
    <property type="project" value="TreeGrafter"/>
</dbReference>
<dbReference type="PRINTS" id="PR00111">
    <property type="entry name" value="ABHYDROLASE"/>
</dbReference>
<protein>
    <submittedName>
        <fullName evidence="3">Alpha/beta hydrolase</fullName>
    </submittedName>
</protein>
<accession>A0A0K8QJF6</accession>
<dbReference type="InterPro" id="IPR000073">
    <property type="entry name" value="AB_hydrolase_1"/>
</dbReference>
<keyword evidence="1" id="KW-0812">Transmembrane</keyword>
<dbReference type="InterPro" id="IPR006311">
    <property type="entry name" value="TAT_signal"/>
</dbReference>
<dbReference type="Pfam" id="PF00561">
    <property type="entry name" value="Abhydrolase_1"/>
    <property type="match status" value="1"/>
</dbReference>
<keyword evidence="1" id="KW-0472">Membrane</keyword>
<dbReference type="PANTHER" id="PTHR43798">
    <property type="entry name" value="MONOACYLGLYCEROL LIPASE"/>
    <property type="match status" value="1"/>
</dbReference>
<organism evidence="3">
    <name type="scientific">Mizugakiibacter sediminis</name>
    <dbReference type="NCBI Taxonomy" id="1475481"/>
    <lineage>
        <taxon>Bacteria</taxon>
        <taxon>Pseudomonadati</taxon>
        <taxon>Pseudomonadota</taxon>
        <taxon>Gammaproteobacteria</taxon>
        <taxon>Lysobacterales</taxon>
        <taxon>Rhodanobacteraceae</taxon>
        <taxon>Mizugakiibacter</taxon>
    </lineage>
</organism>
<gene>
    <name evidence="3" type="ORF">MBSD_n0108</name>
</gene>
<evidence type="ECO:0000313" key="3">
    <source>
        <dbReference type="EMBL" id="GAP64826.1"/>
    </source>
</evidence>
<feature type="transmembrane region" description="Helical" evidence="1">
    <location>
        <begin position="12"/>
        <end position="37"/>
    </location>
</feature>
<dbReference type="EMBL" id="DF970134">
    <property type="protein sequence ID" value="GAP64826.1"/>
    <property type="molecule type" value="Genomic_DNA"/>
</dbReference>
<evidence type="ECO:0000259" key="2">
    <source>
        <dbReference type="Pfam" id="PF00561"/>
    </source>
</evidence>
<dbReference type="Gene3D" id="3.40.50.1820">
    <property type="entry name" value="alpha/beta hydrolase"/>
    <property type="match status" value="1"/>
</dbReference>
<proteinExistence type="predicted"/>
<evidence type="ECO:0000313" key="4">
    <source>
        <dbReference type="Proteomes" id="UP000253740"/>
    </source>
</evidence>
<dbReference type="Proteomes" id="UP000253740">
    <property type="component" value="Unassembled WGS sequence"/>
</dbReference>
<dbReference type="SUPFAM" id="SSF53474">
    <property type="entry name" value="alpha/beta-Hydrolases"/>
    <property type="match status" value="1"/>
</dbReference>
<dbReference type="InterPro" id="IPR029058">
    <property type="entry name" value="AB_hydrolase_fold"/>
</dbReference>
<keyword evidence="3" id="KW-0378">Hydrolase</keyword>
<dbReference type="GO" id="GO:0016020">
    <property type="term" value="C:membrane"/>
    <property type="evidence" value="ECO:0007669"/>
    <property type="project" value="TreeGrafter"/>
</dbReference>